<gene>
    <name evidence="1" type="ORF">VFPPC_16913</name>
</gene>
<name>A0A179F0K7_METCM</name>
<dbReference type="Proteomes" id="UP000078397">
    <property type="component" value="Unassembled WGS sequence"/>
</dbReference>
<evidence type="ECO:0000313" key="1">
    <source>
        <dbReference type="EMBL" id="OAQ58997.1"/>
    </source>
</evidence>
<keyword evidence="2" id="KW-1185">Reference proteome</keyword>
<evidence type="ECO:0000313" key="2">
    <source>
        <dbReference type="Proteomes" id="UP000078397"/>
    </source>
</evidence>
<dbReference type="EMBL" id="LSBJ02000012">
    <property type="protein sequence ID" value="OAQ58997.1"/>
    <property type="molecule type" value="Genomic_DNA"/>
</dbReference>
<reference evidence="1 2" key="1">
    <citation type="journal article" date="2016" name="PLoS Pathog.">
        <title>Biosynthesis of antibiotic leucinostatins in bio-control fungus Purpureocillium lilacinum and their inhibition on phytophthora revealed by genome mining.</title>
        <authorList>
            <person name="Wang G."/>
            <person name="Liu Z."/>
            <person name="Lin R."/>
            <person name="Li E."/>
            <person name="Mao Z."/>
            <person name="Ling J."/>
            <person name="Yang Y."/>
            <person name="Yin W.B."/>
            <person name="Xie B."/>
        </authorList>
    </citation>
    <scope>NUCLEOTIDE SEQUENCE [LARGE SCALE GENOMIC DNA]</scope>
    <source>
        <strain evidence="1">170</strain>
    </source>
</reference>
<protein>
    <submittedName>
        <fullName evidence="1">Uncharacterized protein</fullName>
    </submittedName>
</protein>
<dbReference type="KEGG" id="pchm:VFPPC_16913"/>
<dbReference type="RefSeq" id="XP_018137077.1">
    <property type="nucleotide sequence ID" value="XM_018294665.1"/>
</dbReference>
<accession>A0A179F0K7</accession>
<dbReference type="AlphaFoldDB" id="A0A179F0K7"/>
<sequence>MYCCAHENSRETLLCGDRAQVEEHCQMQTYGWVQHASLLLFIFFHHHAVNGQDVEITSDPAVSDVYRQPDSLLCLH</sequence>
<organism evidence="1 2">
    <name type="scientific">Pochonia chlamydosporia 170</name>
    <dbReference type="NCBI Taxonomy" id="1380566"/>
    <lineage>
        <taxon>Eukaryota</taxon>
        <taxon>Fungi</taxon>
        <taxon>Dikarya</taxon>
        <taxon>Ascomycota</taxon>
        <taxon>Pezizomycotina</taxon>
        <taxon>Sordariomycetes</taxon>
        <taxon>Hypocreomycetidae</taxon>
        <taxon>Hypocreales</taxon>
        <taxon>Clavicipitaceae</taxon>
        <taxon>Pochonia</taxon>
    </lineage>
</organism>
<comment type="caution">
    <text evidence="1">The sequence shown here is derived from an EMBL/GenBank/DDBJ whole genome shotgun (WGS) entry which is preliminary data.</text>
</comment>
<dbReference type="GeneID" id="28858659"/>
<proteinExistence type="predicted"/>